<dbReference type="AlphaFoldDB" id="A0A9X4SH68"/>
<proteinExistence type="predicted"/>
<evidence type="ECO:0000313" key="1">
    <source>
        <dbReference type="EMBL" id="MDG5977701.1"/>
    </source>
</evidence>
<evidence type="ECO:0000313" key="2">
    <source>
        <dbReference type="Proteomes" id="UP001152876"/>
    </source>
</evidence>
<accession>A0A9X4SH68</accession>
<name>A0A9X4SH68_9BURK</name>
<comment type="caution">
    <text evidence="1">The sequence shown here is derived from an EMBL/GenBank/DDBJ whole genome shotgun (WGS) entry which is preliminary data.</text>
</comment>
<gene>
    <name evidence="1" type="ORF">H010_20776</name>
</gene>
<organism evidence="1 2">
    <name type="scientific">Hydrogenophaga taeniospiralis CCUG 15921</name>
    <dbReference type="NCBI Taxonomy" id="1281780"/>
    <lineage>
        <taxon>Bacteria</taxon>
        <taxon>Pseudomonadati</taxon>
        <taxon>Pseudomonadota</taxon>
        <taxon>Betaproteobacteria</taxon>
        <taxon>Burkholderiales</taxon>
        <taxon>Comamonadaceae</taxon>
        <taxon>Hydrogenophaga</taxon>
    </lineage>
</organism>
<reference evidence="1" key="1">
    <citation type="submission" date="2013-01" db="EMBL/GenBank/DDBJ databases">
        <title>Genome draft of Hydrogenophaga taeniospiralis 2K1.</title>
        <authorList>
            <person name="Gomila M."/>
            <person name="Lalucat J."/>
        </authorList>
    </citation>
    <scope>NUCLEOTIDE SEQUENCE</scope>
    <source>
        <strain evidence="1">CCUG 15921</strain>
    </source>
</reference>
<dbReference type="EMBL" id="AOGK01000024">
    <property type="protein sequence ID" value="MDG5977701.1"/>
    <property type="molecule type" value="Genomic_DNA"/>
</dbReference>
<keyword evidence="2" id="KW-1185">Reference proteome</keyword>
<dbReference type="Proteomes" id="UP001152876">
    <property type="component" value="Unassembled WGS sequence"/>
</dbReference>
<sequence length="335" mass="35389">MPSERFVTAASSFATHEVVIDVDRLANAAGLPPVDTPPTTPRQRMEAVLQAMEFQAPAGPQRQAQLALENQYIDWAAGVLAAREKVFGNGRYAVGDHRQVQLGEAVLPALYDGVRQFLSSSSRSPVAGAISTALGPRLSGHDSQGNRVNLGELNNAYDPAVIGGAVGGATALAMDSTLLTAMDRRAKLSNVAQFKPVDLKALVPDPAPVQLRVVDGKKEYWEPLTDSSPPSVSAQQPTLLELKQGVEQKRRTLAAVQDILQARSWGLLAQPAVTGVANVLRRYLMPAQAMLQGTPVGAATVLASGAAGGLTKVGWACSRPRPSPMWTTCWAVSSG</sequence>
<protein>
    <submittedName>
        <fullName evidence="1">Outer protein F2</fullName>
    </submittedName>
</protein>
<dbReference type="RefSeq" id="WP_279338564.1">
    <property type="nucleotide sequence ID" value="NZ_AOGK01000024.1"/>
</dbReference>